<protein>
    <recommendedName>
        <fullName evidence="3">DUF262 domain-containing protein</fullName>
    </recommendedName>
</protein>
<evidence type="ECO:0000313" key="1">
    <source>
        <dbReference type="EMBL" id="PRY75303.1"/>
    </source>
</evidence>
<gene>
    <name evidence="1" type="ORF">CLV80_113113</name>
</gene>
<dbReference type="EMBL" id="PVTP01000013">
    <property type="protein sequence ID" value="PRY75303.1"/>
    <property type="molecule type" value="Genomic_DNA"/>
</dbReference>
<organism evidence="1 2">
    <name type="scientific">Yoonia maritima</name>
    <dbReference type="NCBI Taxonomy" id="1435347"/>
    <lineage>
        <taxon>Bacteria</taxon>
        <taxon>Pseudomonadati</taxon>
        <taxon>Pseudomonadota</taxon>
        <taxon>Alphaproteobacteria</taxon>
        <taxon>Rhodobacterales</taxon>
        <taxon>Paracoccaceae</taxon>
        <taxon>Yoonia</taxon>
    </lineage>
</organism>
<comment type="caution">
    <text evidence="1">The sequence shown here is derived from an EMBL/GenBank/DDBJ whole genome shotgun (WGS) entry which is preliminary data.</text>
</comment>
<dbReference type="Proteomes" id="UP000238007">
    <property type="component" value="Unassembled WGS sequence"/>
</dbReference>
<reference evidence="1 2" key="1">
    <citation type="submission" date="2018-03" db="EMBL/GenBank/DDBJ databases">
        <title>Genomic Encyclopedia of Archaeal and Bacterial Type Strains, Phase II (KMG-II): from individual species to whole genera.</title>
        <authorList>
            <person name="Goeker M."/>
        </authorList>
    </citation>
    <scope>NUCLEOTIDE SEQUENCE [LARGE SCALE GENOMIC DNA]</scope>
    <source>
        <strain evidence="1 2">DSM 101533</strain>
    </source>
</reference>
<evidence type="ECO:0008006" key="3">
    <source>
        <dbReference type="Google" id="ProtNLM"/>
    </source>
</evidence>
<keyword evidence="2" id="KW-1185">Reference proteome</keyword>
<sequence length="418" mass="47368">MTLQVIDTFEEGNAKGYFCRVGALDFIDSLPIGFKDYFVQRGIVSNRYLDTLWETLEQRLHIPIIVVVGDPSIEDFPNPELVGNWKILDGLQRTNRLKIIVDTARFIDQEITVQTELFTDGHLDVRGLTKHHRSRLNELGCPPVLFAKMVRTKAKERSQTLLDLIAKNTLWLEVWVGLTENEQIKKMLLLNAGHKSVSIKHQIELLFSSYLPIFEEAFPGGIVREREQSSTAYSKRRTQGQFFFAHLVTAFESLKLGQPVSTNAEFAAGVANENQSSADTFIDISEADLRDFSGFLVILDNEFSEDIEIRWLGREVVLAGLFAAIGVSSKQAKVPFPQIYAKLTNDLPSFKKWLDLDEFEVVRNSQDTGSVNIGNMNKNAVMLAVKEFLDSGGADKISWDQYFRPDRSELARLRESAR</sequence>
<proteinExistence type="predicted"/>
<dbReference type="OrthoDB" id="8420916at2"/>
<accession>A0A2T0VVB4</accession>
<evidence type="ECO:0000313" key="2">
    <source>
        <dbReference type="Proteomes" id="UP000238007"/>
    </source>
</evidence>
<dbReference type="RefSeq" id="WP_106358986.1">
    <property type="nucleotide sequence ID" value="NZ_PVTP01000013.1"/>
</dbReference>
<name>A0A2T0VVB4_9RHOB</name>
<dbReference type="AlphaFoldDB" id="A0A2T0VVB4"/>